<dbReference type="OrthoDB" id="10039716at2759"/>
<reference evidence="10 11" key="1">
    <citation type="journal article" date="2018" name="Gigascience">
        <title>Genomes of trombidid mites reveal novel predicted allergens and laterally-transferred genes associated with secondary metabolism.</title>
        <authorList>
            <person name="Dong X."/>
            <person name="Chaisiri K."/>
            <person name="Xia D."/>
            <person name="Armstrong S.D."/>
            <person name="Fang Y."/>
            <person name="Donnelly M.J."/>
            <person name="Kadowaki T."/>
            <person name="McGarry J.W."/>
            <person name="Darby A.C."/>
            <person name="Makepeace B.L."/>
        </authorList>
    </citation>
    <scope>NUCLEOTIDE SEQUENCE [LARGE SCALE GENOMIC DNA]</scope>
    <source>
        <strain evidence="10">UoL-UT</strain>
    </source>
</reference>
<accession>A0A443RWV8</accession>
<dbReference type="InterPro" id="IPR004827">
    <property type="entry name" value="bZIP"/>
</dbReference>
<comment type="subcellular location">
    <subcellularLocation>
        <location evidence="1">Nucleus</location>
    </subcellularLocation>
</comment>
<dbReference type="PROSITE" id="PS50217">
    <property type="entry name" value="BZIP"/>
    <property type="match status" value="1"/>
</dbReference>
<dbReference type="STRING" id="299467.A0A443RWV8"/>
<dbReference type="GO" id="GO:0000981">
    <property type="term" value="F:DNA-binding transcription factor activity, RNA polymerase II-specific"/>
    <property type="evidence" value="ECO:0007669"/>
    <property type="project" value="TreeGrafter"/>
</dbReference>
<keyword evidence="6" id="KW-0539">Nucleus</keyword>
<dbReference type="SUPFAM" id="SSF57959">
    <property type="entry name" value="Leucine zipper domain"/>
    <property type="match status" value="1"/>
</dbReference>
<comment type="similarity">
    <text evidence="2">Belongs to the bZIP family. C/EBP subfamily.</text>
</comment>
<feature type="compositionally biased region" description="Low complexity" evidence="8">
    <location>
        <begin position="1"/>
        <end position="16"/>
    </location>
</feature>
<sequence length="128" mass="14822">MALEMSNSSNSSLADSSDVESRCGENKRQFAKVNRMVFDKESEEYRKRRERNNLAVKKSRSKTKEKTSQTMVRVDRLKAENEELHQRIEILSKELSLLKDLFMAHTGNAHGNENNEVNLKFLTSSRTQ</sequence>
<dbReference type="VEuPathDB" id="VectorBase:LDEU012310"/>
<dbReference type="GO" id="GO:0005634">
    <property type="term" value="C:nucleus"/>
    <property type="evidence" value="ECO:0007669"/>
    <property type="project" value="UniProtKB-SubCell"/>
</dbReference>
<feature type="region of interest" description="Disordered" evidence="8">
    <location>
        <begin position="1"/>
        <end position="26"/>
    </location>
</feature>
<feature type="region of interest" description="Disordered" evidence="8">
    <location>
        <begin position="41"/>
        <end position="70"/>
    </location>
</feature>
<feature type="domain" description="BZIP" evidence="9">
    <location>
        <begin position="42"/>
        <end position="105"/>
    </location>
</feature>
<dbReference type="GO" id="GO:0006351">
    <property type="term" value="P:DNA-templated transcription"/>
    <property type="evidence" value="ECO:0007669"/>
    <property type="project" value="InterPro"/>
</dbReference>
<evidence type="ECO:0000256" key="2">
    <source>
        <dbReference type="ARBA" id="ARBA00006951"/>
    </source>
</evidence>
<keyword evidence="4" id="KW-0238">DNA-binding</keyword>
<evidence type="ECO:0000259" key="9">
    <source>
        <dbReference type="PROSITE" id="PS50217"/>
    </source>
</evidence>
<proteinExistence type="inferred from homology"/>
<dbReference type="Pfam" id="PF07716">
    <property type="entry name" value="bZIP_2"/>
    <property type="match status" value="1"/>
</dbReference>
<feature type="coiled-coil region" evidence="7">
    <location>
        <begin position="74"/>
        <end position="101"/>
    </location>
</feature>
<keyword evidence="3" id="KW-0805">Transcription regulation</keyword>
<evidence type="ECO:0000256" key="8">
    <source>
        <dbReference type="SAM" id="MobiDB-lite"/>
    </source>
</evidence>
<dbReference type="InterPro" id="IPR031106">
    <property type="entry name" value="C/EBP"/>
</dbReference>
<dbReference type="Proteomes" id="UP000288716">
    <property type="component" value="Unassembled WGS sequence"/>
</dbReference>
<dbReference type="SMART" id="SM00338">
    <property type="entry name" value="BRLZ"/>
    <property type="match status" value="1"/>
</dbReference>
<dbReference type="InterPro" id="IPR046347">
    <property type="entry name" value="bZIP_sf"/>
</dbReference>
<name>A0A443RWV8_9ACAR</name>
<dbReference type="Gene3D" id="1.20.5.170">
    <property type="match status" value="1"/>
</dbReference>
<dbReference type="PANTHER" id="PTHR23334">
    <property type="entry name" value="CCAAT/ENHANCER BINDING PROTEIN"/>
    <property type="match status" value="1"/>
</dbReference>
<protein>
    <submittedName>
        <fullName evidence="10">CCAAT/enhancer-binding protein gamma-like protein</fullName>
    </submittedName>
</protein>
<evidence type="ECO:0000313" key="11">
    <source>
        <dbReference type="Proteomes" id="UP000288716"/>
    </source>
</evidence>
<evidence type="ECO:0000256" key="6">
    <source>
        <dbReference type="ARBA" id="ARBA00023242"/>
    </source>
</evidence>
<dbReference type="GO" id="GO:0000978">
    <property type="term" value="F:RNA polymerase II cis-regulatory region sequence-specific DNA binding"/>
    <property type="evidence" value="ECO:0007669"/>
    <property type="project" value="TreeGrafter"/>
</dbReference>
<keyword evidence="5" id="KW-0804">Transcription</keyword>
<dbReference type="EMBL" id="NCKV01023203">
    <property type="protein sequence ID" value="RWS19730.1"/>
    <property type="molecule type" value="Genomic_DNA"/>
</dbReference>
<evidence type="ECO:0000256" key="7">
    <source>
        <dbReference type="SAM" id="Coils"/>
    </source>
</evidence>
<dbReference type="PANTHER" id="PTHR23334:SF69">
    <property type="entry name" value="CCAAT_ENHANCER-BINDING PROTEIN GAMMA"/>
    <property type="match status" value="1"/>
</dbReference>
<evidence type="ECO:0000256" key="4">
    <source>
        <dbReference type="ARBA" id="ARBA00023125"/>
    </source>
</evidence>
<organism evidence="10 11">
    <name type="scientific">Leptotrombidium deliense</name>
    <dbReference type="NCBI Taxonomy" id="299467"/>
    <lineage>
        <taxon>Eukaryota</taxon>
        <taxon>Metazoa</taxon>
        <taxon>Ecdysozoa</taxon>
        <taxon>Arthropoda</taxon>
        <taxon>Chelicerata</taxon>
        <taxon>Arachnida</taxon>
        <taxon>Acari</taxon>
        <taxon>Acariformes</taxon>
        <taxon>Trombidiformes</taxon>
        <taxon>Prostigmata</taxon>
        <taxon>Anystina</taxon>
        <taxon>Parasitengona</taxon>
        <taxon>Trombiculoidea</taxon>
        <taxon>Trombiculidae</taxon>
        <taxon>Leptotrombidium</taxon>
    </lineage>
</organism>
<gene>
    <name evidence="10" type="ORF">B4U80_02140</name>
</gene>
<evidence type="ECO:0000256" key="5">
    <source>
        <dbReference type="ARBA" id="ARBA00023163"/>
    </source>
</evidence>
<dbReference type="AlphaFoldDB" id="A0A443RWV8"/>
<evidence type="ECO:0000256" key="1">
    <source>
        <dbReference type="ARBA" id="ARBA00004123"/>
    </source>
</evidence>
<evidence type="ECO:0000256" key="3">
    <source>
        <dbReference type="ARBA" id="ARBA00023015"/>
    </source>
</evidence>
<comment type="caution">
    <text evidence="10">The sequence shown here is derived from an EMBL/GenBank/DDBJ whole genome shotgun (WGS) entry which is preliminary data.</text>
</comment>
<keyword evidence="7" id="KW-0175">Coiled coil</keyword>
<keyword evidence="11" id="KW-1185">Reference proteome</keyword>
<evidence type="ECO:0000313" key="10">
    <source>
        <dbReference type="EMBL" id="RWS19730.1"/>
    </source>
</evidence>